<dbReference type="NCBIfam" id="NF037995">
    <property type="entry name" value="TRAP_S1"/>
    <property type="match status" value="1"/>
</dbReference>
<gene>
    <name evidence="4" type="primary">dctP_6</name>
    <name evidence="4" type="ORF">SDC9_41782</name>
</gene>
<dbReference type="GO" id="GO:0030288">
    <property type="term" value="C:outer membrane-bounded periplasmic space"/>
    <property type="evidence" value="ECO:0007669"/>
    <property type="project" value="InterPro"/>
</dbReference>
<proteinExistence type="inferred from homology"/>
<dbReference type="Gene3D" id="3.40.190.170">
    <property type="entry name" value="Bacterial extracellular solute-binding protein, family 7"/>
    <property type="match status" value="1"/>
</dbReference>
<dbReference type="PROSITE" id="PS51257">
    <property type="entry name" value="PROKAR_LIPOPROTEIN"/>
    <property type="match status" value="1"/>
</dbReference>
<dbReference type="InterPro" id="IPR018389">
    <property type="entry name" value="DctP_fam"/>
</dbReference>
<dbReference type="AlphaFoldDB" id="A0A644VWL9"/>
<dbReference type="PANTHER" id="PTHR33376:SF7">
    <property type="entry name" value="C4-DICARBOXYLATE-BINDING PROTEIN DCTB"/>
    <property type="match status" value="1"/>
</dbReference>
<accession>A0A644VWL9</accession>
<dbReference type="PIRSF" id="PIRSF006470">
    <property type="entry name" value="DctB"/>
    <property type="match status" value="1"/>
</dbReference>
<dbReference type="EMBL" id="VSSQ01000474">
    <property type="protein sequence ID" value="MPL95610.1"/>
    <property type="molecule type" value="Genomic_DNA"/>
</dbReference>
<protein>
    <submittedName>
        <fullName evidence="4">C4-dicarboxylate-binding periplasmic protein DctP</fullName>
    </submittedName>
</protein>
<sequence length="354" mass="38722">MKRILVFALACVMVLSLVACGTPKASTDNGGSKDAAVSTDIPKQTIKMAHMQPEGTPEDKAMKAAKAKIEELSGGNITVELYPAGQIGSIPESIQSVQMGVIQMCIAPCAIIASYCDDIALMDLPYLLPNDAEVINDVMNGDTGREMMDRLDSVGIHGMGVWFAGFREMTSNTDINSVADMKGLKMRIMESNILSETYNALGAQPIVVAYSETYNALANGAVSAQENPAQSTYTMNFYEVQKYIVETYHDAQVHILLSNKAWWDGLDDATKEIMVKAEEAGRAVLNEELPSYTQDCIDKMVKAGCTYHKFTDEQIAEFKEATAPVYDKFLTTSWRQDFVPRLQTAFADAVAKKG</sequence>
<dbReference type="InterPro" id="IPR004682">
    <property type="entry name" value="TRAP_DctP"/>
</dbReference>
<dbReference type="NCBIfam" id="TIGR00787">
    <property type="entry name" value="dctP"/>
    <property type="match status" value="1"/>
</dbReference>
<evidence type="ECO:0000256" key="1">
    <source>
        <dbReference type="ARBA" id="ARBA00009023"/>
    </source>
</evidence>
<dbReference type="Pfam" id="PF03480">
    <property type="entry name" value="DctP"/>
    <property type="match status" value="1"/>
</dbReference>
<reference evidence="4" key="1">
    <citation type="submission" date="2019-08" db="EMBL/GenBank/DDBJ databases">
        <authorList>
            <person name="Kucharzyk K."/>
            <person name="Murdoch R.W."/>
            <person name="Higgins S."/>
            <person name="Loffler F."/>
        </authorList>
    </citation>
    <scope>NUCLEOTIDE SEQUENCE</scope>
</reference>
<dbReference type="GO" id="GO:0055085">
    <property type="term" value="P:transmembrane transport"/>
    <property type="evidence" value="ECO:0007669"/>
    <property type="project" value="InterPro"/>
</dbReference>
<evidence type="ECO:0000256" key="3">
    <source>
        <dbReference type="ARBA" id="ARBA00022729"/>
    </source>
</evidence>
<keyword evidence="3" id="KW-0732">Signal</keyword>
<keyword evidence="2" id="KW-0813">Transport</keyword>
<comment type="similarity">
    <text evidence="1">Belongs to the bacterial solute-binding protein 7 family.</text>
</comment>
<organism evidence="4">
    <name type="scientific">bioreactor metagenome</name>
    <dbReference type="NCBI Taxonomy" id="1076179"/>
    <lineage>
        <taxon>unclassified sequences</taxon>
        <taxon>metagenomes</taxon>
        <taxon>ecological metagenomes</taxon>
    </lineage>
</organism>
<comment type="caution">
    <text evidence="4">The sequence shown here is derived from an EMBL/GenBank/DDBJ whole genome shotgun (WGS) entry which is preliminary data.</text>
</comment>
<evidence type="ECO:0000313" key="4">
    <source>
        <dbReference type="EMBL" id="MPL95610.1"/>
    </source>
</evidence>
<dbReference type="InterPro" id="IPR038404">
    <property type="entry name" value="TRAP_DctP_sf"/>
</dbReference>
<name>A0A644VWL9_9ZZZZ</name>
<dbReference type="PANTHER" id="PTHR33376">
    <property type="match status" value="1"/>
</dbReference>
<evidence type="ECO:0000256" key="2">
    <source>
        <dbReference type="ARBA" id="ARBA00022448"/>
    </source>
</evidence>
<dbReference type="CDD" id="cd13603">
    <property type="entry name" value="PBP2_TRAP_Siap_TeaA_like"/>
    <property type="match status" value="1"/>
</dbReference>